<sequence>MAWDLNNIQTLVDDHDSWSIETEDNCLSISNDEGLDAFLYAGEQQIIVESLLFPLSSVRDEAALNQLILRTHQLQPLTSIGIKVVDGAEYYVAFGALSTQSKDSVLMEEIETLFINVGEFLELYADHLTCEV</sequence>
<dbReference type="AlphaFoldDB" id="A0A222FHR5"/>
<gene>
    <name evidence="1" type="ORF">CHH28_03380</name>
</gene>
<dbReference type="Pfam" id="PF09938">
    <property type="entry name" value="DUF2170"/>
    <property type="match status" value="1"/>
</dbReference>
<evidence type="ECO:0000313" key="1">
    <source>
        <dbReference type="EMBL" id="ASP37773.1"/>
    </source>
</evidence>
<dbReference type="EMBL" id="CP022530">
    <property type="protein sequence ID" value="ASP37773.1"/>
    <property type="molecule type" value="Genomic_DNA"/>
</dbReference>
<protein>
    <submittedName>
        <fullName evidence="1">Cytoplasmic protein</fullName>
    </submittedName>
</protein>
<keyword evidence="2" id="KW-1185">Reference proteome</keyword>
<accession>A0A222FHR5</accession>
<proteinExistence type="predicted"/>
<dbReference type="KEGG" id="bsan:CHH28_03380"/>
<evidence type="ECO:0000313" key="2">
    <source>
        <dbReference type="Proteomes" id="UP000202440"/>
    </source>
</evidence>
<reference evidence="1 2" key="1">
    <citation type="submission" date="2017-07" db="EMBL/GenBank/DDBJ databases">
        <title>Annotated genome sequence of Bacterioplanes sanyensis isolated from Red Sea.</title>
        <authorList>
            <person name="Rehman Z.U."/>
        </authorList>
    </citation>
    <scope>NUCLEOTIDE SEQUENCE [LARGE SCALE GENOMIC DNA]</scope>
    <source>
        <strain evidence="1 2">NV9</strain>
    </source>
</reference>
<dbReference type="Proteomes" id="UP000202440">
    <property type="component" value="Chromosome"/>
</dbReference>
<dbReference type="RefSeq" id="WP_094058982.1">
    <property type="nucleotide sequence ID" value="NZ_CP022530.1"/>
</dbReference>
<organism evidence="1 2">
    <name type="scientific">Bacterioplanes sanyensis</name>
    <dbReference type="NCBI Taxonomy" id="1249553"/>
    <lineage>
        <taxon>Bacteria</taxon>
        <taxon>Pseudomonadati</taxon>
        <taxon>Pseudomonadota</taxon>
        <taxon>Gammaproteobacteria</taxon>
        <taxon>Oceanospirillales</taxon>
        <taxon>Oceanospirillaceae</taxon>
        <taxon>Bacterioplanes</taxon>
    </lineage>
</organism>
<dbReference type="OrthoDB" id="7677665at2"/>
<dbReference type="InterPro" id="IPR019231">
    <property type="entry name" value="DUF2170"/>
</dbReference>
<name>A0A222FHR5_9GAMM</name>